<dbReference type="EMBL" id="JARPYT010000021">
    <property type="protein sequence ID" value="MDT2638212.1"/>
    <property type="molecule type" value="Genomic_DNA"/>
</dbReference>
<accession>A0AAP5U1X9</accession>
<evidence type="ECO:0000313" key="2">
    <source>
        <dbReference type="EMBL" id="MDT2638212.1"/>
    </source>
</evidence>
<name>A0AAP5U1X9_9ENTE</name>
<evidence type="ECO:0000313" key="4">
    <source>
        <dbReference type="Proteomes" id="UP001256547"/>
    </source>
</evidence>
<reference evidence="2 4" key="1">
    <citation type="submission" date="2023-03" db="EMBL/GenBank/DDBJ databases">
        <authorList>
            <person name="Shen W."/>
            <person name="Cai J."/>
        </authorList>
    </citation>
    <scope>NUCLEOTIDE SEQUENCE</scope>
    <source>
        <strain evidence="2">P55-2</strain>
        <strain evidence="1 4">P72-2</strain>
    </source>
</reference>
<comment type="caution">
    <text evidence="2">The sequence shown here is derived from an EMBL/GenBank/DDBJ whole genome shotgun (WGS) entry which is preliminary data.</text>
</comment>
<dbReference type="RefSeq" id="WP_137603410.1">
    <property type="nucleotide sequence ID" value="NZ_JARPYR010000003.1"/>
</dbReference>
<dbReference type="Proteomes" id="UP001245561">
    <property type="component" value="Unassembled WGS sequence"/>
</dbReference>
<dbReference type="Proteomes" id="UP001256547">
    <property type="component" value="Unassembled WGS sequence"/>
</dbReference>
<gene>
    <name evidence="2" type="ORF">P7D36_12040</name>
    <name evidence="1" type="ORF">P7D39_02160</name>
</gene>
<organism evidence="2 3">
    <name type="scientific">Enterococcus dongliensis</name>
    <dbReference type="NCBI Taxonomy" id="2559925"/>
    <lineage>
        <taxon>Bacteria</taxon>
        <taxon>Bacillati</taxon>
        <taxon>Bacillota</taxon>
        <taxon>Bacilli</taxon>
        <taxon>Lactobacillales</taxon>
        <taxon>Enterococcaceae</taxon>
        <taxon>Enterococcus</taxon>
    </lineage>
</organism>
<dbReference type="EMBL" id="JARPYR010000003">
    <property type="protein sequence ID" value="MDT2595828.1"/>
    <property type="molecule type" value="Genomic_DNA"/>
</dbReference>
<proteinExistence type="predicted"/>
<dbReference type="AlphaFoldDB" id="A0AAP5U1X9"/>
<evidence type="ECO:0000313" key="1">
    <source>
        <dbReference type="EMBL" id="MDT2595828.1"/>
    </source>
</evidence>
<evidence type="ECO:0000313" key="3">
    <source>
        <dbReference type="Proteomes" id="UP001245561"/>
    </source>
</evidence>
<sequence length="84" mass="10201">MRTFVEKIQQFPENLKQAWSVGFVFMYNGKIFQHFLARQWSDQQIRAYFQENHDSLSTIITHPDLRLKEVQVDHYPDWIVVVPY</sequence>
<protein>
    <submittedName>
        <fullName evidence="2">Uncharacterized protein</fullName>
    </submittedName>
</protein>
<keyword evidence="4" id="KW-1185">Reference proteome</keyword>